<evidence type="ECO:0000256" key="16">
    <source>
        <dbReference type="ARBA" id="ARBA00034438"/>
    </source>
</evidence>
<keyword evidence="6" id="KW-0812">Transmembrane</keyword>
<dbReference type="GO" id="GO:0005778">
    <property type="term" value="C:peroxisomal membrane"/>
    <property type="evidence" value="ECO:0007669"/>
    <property type="project" value="UniProtKB-SubCell"/>
</dbReference>
<keyword evidence="4" id="KW-0813">Transport</keyword>
<feature type="domain" description="Pex N-terminal" evidence="18">
    <location>
        <begin position="32"/>
        <end position="229"/>
    </location>
</feature>
<evidence type="ECO:0000256" key="2">
    <source>
        <dbReference type="ARBA" id="ARBA00004906"/>
    </source>
</evidence>
<keyword evidence="5" id="KW-0808">Transferase</keyword>
<protein>
    <recommendedName>
        <fullName evidence="17">RING-type E3 ubiquitin transferase (cysteine targeting)</fullName>
        <ecNumber evidence="17">2.3.2.36</ecNumber>
    </recommendedName>
    <alternativeName>
        <fullName evidence="15">Peroxin-2</fullName>
    </alternativeName>
</protein>
<keyword evidence="7" id="KW-0479">Metal-binding</keyword>
<keyword evidence="12" id="KW-1133">Transmembrane helix</keyword>
<dbReference type="GO" id="GO:0061630">
    <property type="term" value="F:ubiquitin protein ligase activity"/>
    <property type="evidence" value="ECO:0007669"/>
    <property type="project" value="UniProtKB-EC"/>
</dbReference>
<dbReference type="PANTHER" id="PTHR48178:SF1">
    <property type="entry name" value="PEROXISOME BIOGENESIS FACTOR 2"/>
    <property type="match status" value="1"/>
</dbReference>
<comment type="catalytic activity">
    <reaction evidence="16">
        <text>[E2 ubiquitin-conjugating enzyme]-S-ubiquitinyl-L-cysteine + [acceptor protein]-L-cysteine = [E2 ubiquitin-conjugating enzyme]-L-cysteine + [acceptor protein]-S-ubiquitinyl-L-cysteine.</text>
        <dbReference type="EC" id="2.3.2.36"/>
    </reaction>
</comment>
<evidence type="ECO:0000256" key="6">
    <source>
        <dbReference type="ARBA" id="ARBA00022692"/>
    </source>
</evidence>
<comment type="similarity">
    <text evidence="3">Belongs to the pex2/pex10/pex12 family.</text>
</comment>
<keyword evidence="10" id="KW-0862">Zinc</keyword>
<comment type="pathway">
    <text evidence="2">Protein modification; protein ubiquitination.</text>
</comment>
<evidence type="ECO:0000256" key="10">
    <source>
        <dbReference type="ARBA" id="ARBA00022833"/>
    </source>
</evidence>
<evidence type="ECO:0000256" key="5">
    <source>
        <dbReference type="ARBA" id="ARBA00022679"/>
    </source>
</evidence>
<dbReference type="InterPro" id="IPR006845">
    <property type="entry name" value="Pex_N"/>
</dbReference>
<dbReference type="AlphaFoldDB" id="A0A4Q1B865"/>
<dbReference type="InParanoid" id="A0A4Q1B865"/>
<dbReference type="OrthoDB" id="1701437at2759"/>
<evidence type="ECO:0000313" key="19">
    <source>
        <dbReference type="EMBL" id="RXK34918.1"/>
    </source>
</evidence>
<dbReference type="VEuPathDB" id="FungiDB:TREMEDRAFT_68135"/>
<dbReference type="GO" id="GO:0016567">
    <property type="term" value="P:protein ubiquitination"/>
    <property type="evidence" value="ECO:0007669"/>
    <property type="project" value="UniProtKB-ARBA"/>
</dbReference>
<dbReference type="STRING" id="5217.A0A4Q1B865"/>
<evidence type="ECO:0000256" key="12">
    <source>
        <dbReference type="ARBA" id="ARBA00022989"/>
    </source>
</evidence>
<organism evidence="19 20">
    <name type="scientific">Tremella mesenterica</name>
    <name type="common">Jelly fungus</name>
    <dbReference type="NCBI Taxonomy" id="5217"/>
    <lineage>
        <taxon>Eukaryota</taxon>
        <taxon>Fungi</taxon>
        <taxon>Dikarya</taxon>
        <taxon>Basidiomycota</taxon>
        <taxon>Agaricomycotina</taxon>
        <taxon>Tremellomycetes</taxon>
        <taxon>Tremellales</taxon>
        <taxon>Tremellaceae</taxon>
        <taxon>Tremella</taxon>
    </lineage>
</organism>
<reference evidence="19 20" key="1">
    <citation type="submission" date="2016-06" db="EMBL/GenBank/DDBJ databases">
        <title>Evolution of pathogenesis and genome organization in the Tremellales.</title>
        <authorList>
            <person name="Cuomo C."/>
            <person name="Litvintseva A."/>
            <person name="Heitman J."/>
            <person name="Chen Y."/>
            <person name="Sun S."/>
            <person name="Springer D."/>
            <person name="Dromer F."/>
            <person name="Young S."/>
            <person name="Zeng Q."/>
            <person name="Chapman S."/>
            <person name="Gujja S."/>
            <person name="Saif S."/>
            <person name="Birren B."/>
        </authorList>
    </citation>
    <scope>NUCLEOTIDE SEQUENCE [LARGE SCALE GENOMIC DNA]</scope>
    <source>
        <strain evidence="19 20">ATCC 28783</strain>
    </source>
</reference>
<dbReference type="EMBL" id="SDIL01000173">
    <property type="protein sequence ID" value="RXK34918.1"/>
    <property type="molecule type" value="Genomic_DNA"/>
</dbReference>
<evidence type="ECO:0000313" key="20">
    <source>
        <dbReference type="Proteomes" id="UP000289152"/>
    </source>
</evidence>
<evidence type="ECO:0000259" key="18">
    <source>
        <dbReference type="Pfam" id="PF04757"/>
    </source>
</evidence>
<dbReference type="PANTHER" id="PTHR48178">
    <property type="entry name" value="PEROXISOME BIOGENESIS FACTOR 2"/>
    <property type="match status" value="1"/>
</dbReference>
<evidence type="ECO:0000256" key="8">
    <source>
        <dbReference type="ARBA" id="ARBA00022771"/>
    </source>
</evidence>
<evidence type="ECO:0000256" key="1">
    <source>
        <dbReference type="ARBA" id="ARBA00004585"/>
    </source>
</evidence>
<dbReference type="GO" id="GO:0008270">
    <property type="term" value="F:zinc ion binding"/>
    <property type="evidence" value="ECO:0007669"/>
    <property type="project" value="UniProtKB-KW"/>
</dbReference>
<dbReference type="EC" id="2.3.2.36" evidence="17"/>
<evidence type="ECO:0000256" key="17">
    <source>
        <dbReference type="ARBA" id="ARBA00034523"/>
    </source>
</evidence>
<sequence length="400" mass="46315">MTLENNAEAGPSRIMDFGRAPRVSQIDSDELDEGLVSMLGERVHQGLNNFKSIQDWDLKPEIALVLKLVIFRYGIFSDFTSPGSKLQNLRLASSCTRTGKPTKRTLLLYLLLHPPIFPTYLLTRLRRYALSKRWPDRPSDDWRRRAWRMLVRVENIARAWELLGWGMFLWDGRYPSLLMRILGLRLVPSSPHVTRLVSYEFMNRQLVWGALTEFLMFSVPLFPSLPTFLTPSALLQPLKNFLTQEISIDYTSLPSVTPQSIEQTTKAHSGEYANLPLSTCPLCYRRLHSKPAPITSMNTSLQLPPISIDQEEEDEETRIYVPARTDCWGECKWCYYCIADELVRHRHELTKHQRSSRKGSEEDESWICLRCGGAVTTSRRAVPELQSFNREEHEREEEIQ</sequence>
<keyword evidence="13" id="KW-0472">Membrane</keyword>
<dbReference type="InterPro" id="IPR025654">
    <property type="entry name" value="PEX2/10"/>
</dbReference>
<keyword evidence="20" id="KW-1185">Reference proteome</keyword>
<evidence type="ECO:0000256" key="7">
    <source>
        <dbReference type="ARBA" id="ARBA00022723"/>
    </source>
</evidence>
<accession>A0A4Q1B865</accession>
<gene>
    <name evidence="19" type="ORF">M231_07823</name>
</gene>
<proteinExistence type="inferred from homology"/>
<dbReference type="Proteomes" id="UP000289152">
    <property type="component" value="Unassembled WGS sequence"/>
</dbReference>
<keyword evidence="8" id="KW-0863">Zinc-finger</keyword>
<evidence type="ECO:0000256" key="15">
    <source>
        <dbReference type="ARBA" id="ARBA00032511"/>
    </source>
</evidence>
<evidence type="ECO:0000256" key="3">
    <source>
        <dbReference type="ARBA" id="ARBA00008704"/>
    </source>
</evidence>
<comment type="subcellular location">
    <subcellularLocation>
        <location evidence="1">Peroxisome membrane</location>
        <topology evidence="1">Multi-pass membrane protein</topology>
    </subcellularLocation>
</comment>
<keyword evidence="9" id="KW-0833">Ubl conjugation pathway</keyword>
<comment type="caution">
    <text evidence="19">The sequence shown here is derived from an EMBL/GenBank/DDBJ whole genome shotgun (WGS) entry which is preliminary data.</text>
</comment>
<name>A0A4Q1B865_TREME</name>
<keyword evidence="11" id="KW-0653">Protein transport</keyword>
<keyword evidence="14" id="KW-0576">Peroxisome</keyword>
<dbReference type="GO" id="GO:0016562">
    <property type="term" value="P:protein import into peroxisome matrix, receptor recycling"/>
    <property type="evidence" value="ECO:0007669"/>
    <property type="project" value="UniProtKB-ARBA"/>
</dbReference>
<evidence type="ECO:0000256" key="14">
    <source>
        <dbReference type="ARBA" id="ARBA00023140"/>
    </source>
</evidence>
<evidence type="ECO:0000256" key="13">
    <source>
        <dbReference type="ARBA" id="ARBA00023136"/>
    </source>
</evidence>
<evidence type="ECO:0000256" key="9">
    <source>
        <dbReference type="ARBA" id="ARBA00022786"/>
    </source>
</evidence>
<dbReference type="Pfam" id="PF04757">
    <property type="entry name" value="Pex2_Pex12"/>
    <property type="match status" value="1"/>
</dbReference>
<evidence type="ECO:0000256" key="11">
    <source>
        <dbReference type="ARBA" id="ARBA00022927"/>
    </source>
</evidence>
<evidence type="ECO:0000256" key="4">
    <source>
        <dbReference type="ARBA" id="ARBA00022448"/>
    </source>
</evidence>